<protein>
    <recommendedName>
        <fullName evidence="4">Secreted protein</fullName>
    </recommendedName>
</protein>
<sequence length="186" mass="19574">MPTPNPPQPIRTLAATIALGLVLAIATTTPAHAATSTSSATTDLITSIQTLIDTITNTAADETPDPNPPAPQATTPTTPYFLAANFPKITGDPESIHQVAFSYLRNTDGSLTPITDGRWFGTIGGKKLADFTPTSTTPVLAINVREADLKNITITHTTPEGIKTTLAVVDPQLSREAQTTLFVPTE</sequence>
<proteinExistence type="predicted"/>
<name>A0A6H9XHD6_9CORY</name>
<feature type="signal peptide" evidence="1">
    <location>
        <begin position="1"/>
        <end position="33"/>
    </location>
</feature>
<organism evidence="2 3">
    <name type="scientific">Corynebacterium matruchotii</name>
    <dbReference type="NCBI Taxonomy" id="43768"/>
    <lineage>
        <taxon>Bacteria</taxon>
        <taxon>Bacillati</taxon>
        <taxon>Actinomycetota</taxon>
        <taxon>Actinomycetes</taxon>
        <taxon>Mycobacteriales</taxon>
        <taxon>Corynebacteriaceae</taxon>
        <taxon>Corynebacterium</taxon>
    </lineage>
</organism>
<dbReference type="RefSeq" id="WP_040431841.1">
    <property type="nucleotide sequence ID" value="NZ_CAUOLB010000023.1"/>
</dbReference>
<reference evidence="2 3" key="1">
    <citation type="submission" date="2018-06" db="EMBL/GenBank/DDBJ databases">
        <authorList>
            <consortium name="Pathogen Informatics"/>
            <person name="Doyle S."/>
        </authorList>
    </citation>
    <scope>NUCLEOTIDE SEQUENCE [LARGE SCALE GENOMIC DNA]</scope>
    <source>
        <strain evidence="2 3">NCTC10254</strain>
    </source>
</reference>
<evidence type="ECO:0000256" key="1">
    <source>
        <dbReference type="SAM" id="SignalP"/>
    </source>
</evidence>
<dbReference type="AlphaFoldDB" id="A0A6H9XHD6"/>
<gene>
    <name evidence="2" type="ORF">NCTC10254_01755</name>
</gene>
<evidence type="ECO:0008006" key="4">
    <source>
        <dbReference type="Google" id="ProtNLM"/>
    </source>
</evidence>
<dbReference type="GeneID" id="84573969"/>
<comment type="caution">
    <text evidence="2">The sequence shown here is derived from an EMBL/GenBank/DDBJ whole genome shotgun (WGS) entry which is preliminary data.</text>
</comment>
<dbReference type="Proteomes" id="UP000249886">
    <property type="component" value="Unassembled WGS sequence"/>
</dbReference>
<dbReference type="EMBL" id="UARK01000023">
    <property type="protein sequence ID" value="SPW30654.1"/>
    <property type="molecule type" value="Genomic_DNA"/>
</dbReference>
<accession>A0A6H9XHD6</accession>
<feature type="chain" id="PRO_5043215312" description="Secreted protein" evidence="1">
    <location>
        <begin position="34"/>
        <end position="186"/>
    </location>
</feature>
<evidence type="ECO:0000313" key="3">
    <source>
        <dbReference type="Proteomes" id="UP000249886"/>
    </source>
</evidence>
<keyword evidence="1" id="KW-0732">Signal</keyword>
<evidence type="ECO:0000313" key="2">
    <source>
        <dbReference type="EMBL" id="SPW30654.1"/>
    </source>
</evidence>